<feature type="domain" description="MgtC/SapB/SrpB/YhiD N-terminal" evidence="2">
    <location>
        <begin position="52"/>
        <end position="170"/>
    </location>
</feature>
<feature type="transmembrane region" description="Helical" evidence="1">
    <location>
        <begin position="149"/>
        <end position="169"/>
    </location>
</feature>
<evidence type="ECO:0000259" key="2">
    <source>
        <dbReference type="Pfam" id="PF02308"/>
    </source>
</evidence>
<reference evidence="3 4" key="1">
    <citation type="journal article" date="1997" name="J. Bacteriol.">
        <title>Complete genome sequence of Methanobacterium thermoautotrophicum deltaH: functional analysis and comparative genomics.</title>
        <authorList>
            <person name="Smith D.R."/>
            <person name="Doucette-Stamm L.A."/>
            <person name="Deloughery C."/>
            <person name="Lee H.-M."/>
            <person name="Dubois J."/>
            <person name="Aldredge T."/>
            <person name="Bashirzadeh R."/>
            <person name="Blakely D."/>
            <person name="Cook R."/>
            <person name="Gilbert K."/>
            <person name="Harrison D."/>
            <person name="Hoang L."/>
            <person name="Keagle P."/>
            <person name="Lumm W."/>
            <person name="Pothier B."/>
            <person name="Qiu D."/>
            <person name="Spadafora R."/>
            <person name="Vicare R."/>
            <person name="Wang Y."/>
            <person name="Wierzbowski J."/>
            <person name="Gibson R."/>
            <person name="Jiwani N."/>
            <person name="Caruso A."/>
            <person name="Bush D."/>
            <person name="Safer H."/>
            <person name="Patwell D."/>
            <person name="Prabhakar S."/>
            <person name="McDougall S."/>
            <person name="Shimer G."/>
            <person name="Goyal A."/>
            <person name="Pietrovski S."/>
            <person name="Church G.M."/>
            <person name="Daniels C.J."/>
            <person name="Mao J.-i."/>
            <person name="Rice P."/>
            <person name="Nolling J."/>
            <person name="Reeve J.N."/>
        </authorList>
    </citation>
    <scope>NUCLEOTIDE SEQUENCE [LARGE SCALE GENOMIC DNA]</scope>
    <source>
        <strain evidence="4">ATCC 29096 / DSM 1053 / JCM 10044 / NBRC 100330 / Delta H</strain>
    </source>
</reference>
<keyword evidence="1" id="KW-1133">Transmembrane helix</keyword>
<keyword evidence="1" id="KW-0812">Transmembrane</keyword>
<keyword evidence="1" id="KW-0472">Membrane</keyword>
<proteinExistence type="predicted"/>
<dbReference type="PIR" id="B69060">
    <property type="entry name" value="B69060"/>
</dbReference>
<sequence length="205" mass="22595">MGRPLDSPLYCITLHGITIIIINPIIIKYWGIINIKVTAIYYNMDFPVIKFLIALAIGALVGIERERRIKRTEFAGIRTFMLISLVGALSAYLSGKFFLAFPVAFLGIILLIVVSYTASTREGGDIGVTGEVAALVTFLLGAMCVAYDYRLAVMLSIIVTAILALKRYIHVAVRRISEREMIDTIKFLIIAFVILPLLPDTATGP</sequence>
<evidence type="ECO:0000313" key="4">
    <source>
        <dbReference type="Proteomes" id="UP000005223"/>
    </source>
</evidence>
<evidence type="ECO:0000256" key="1">
    <source>
        <dbReference type="SAM" id="Phobius"/>
    </source>
</evidence>
<dbReference type="InParanoid" id="O27499"/>
<dbReference type="EnsemblBacteria" id="AAB85925">
    <property type="protein sequence ID" value="AAB85925"/>
    <property type="gene ID" value="MTH_1450"/>
</dbReference>
<accession>O27499</accession>
<protein>
    <recommendedName>
        <fullName evidence="2">MgtC/SapB/SrpB/YhiD N-terminal domain-containing protein</fullName>
    </recommendedName>
</protein>
<feature type="transmembrane region" description="Helical" evidence="1">
    <location>
        <begin position="39"/>
        <end position="63"/>
    </location>
</feature>
<gene>
    <name evidence="3" type="ordered locus">MTH_1450</name>
</gene>
<dbReference type="PaxDb" id="187420-MTH_1450"/>
<dbReference type="EMBL" id="AE000666">
    <property type="protein sequence ID" value="AAB85925.1"/>
    <property type="molecule type" value="Genomic_DNA"/>
</dbReference>
<dbReference type="KEGG" id="mth:MTH_1450"/>
<feature type="transmembrane region" description="Helical" evidence="1">
    <location>
        <begin position="75"/>
        <end position="93"/>
    </location>
</feature>
<dbReference type="Proteomes" id="UP000005223">
    <property type="component" value="Chromosome"/>
</dbReference>
<name>O27499_METTH</name>
<dbReference type="PANTHER" id="PTHR39084:SF1">
    <property type="entry name" value="DUF4010 DOMAIN-CONTAINING PROTEIN"/>
    <property type="match status" value="1"/>
</dbReference>
<dbReference type="Pfam" id="PF02308">
    <property type="entry name" value="MgtC"/>
    <property type="match status" value="1"/>
</dbReference>
<keyword evidence="4" id="KW-1185">Reference proteome</keyword>
<feature type="transmembrane region" description="Helical" evidence="1">
    <location>
        <begin position="12"/>
        <end position="33"/>
    </location>
</feature>
<organism evidence="3 4">
    <name type="scientific">Methanothermobacter thermautotrophicus (strain ATCC 29096 / DSM 1053 / JCM 10044 / NBRC 100330 / Delta H)</name>
    <name type="common">Methanobacterium thermoautotrophicum</name>
    <dbReference type="NCBI Taxonomy" id="187420"/>
    <lineage>
        <taxon>Archaea</taxon>
        <taxon>Methanobacteriati</taxon>
        <taxon>Methanobacteriota</taxon>
        <taxon>Methanomada group</taxon>
        <taxon>Methanobacteria</taxon>
        <taxon>Methanobacteriales</taxon>
        <taxon>Methanobacteriaceae</taxon>
        <taxon>Methanothermobacter</taxon>
    </lineage>
</organism>
<dbReference type="PANTHER" id="PTHR39084">
    <property type="entry name" value="MEMBRANE PROTEIN-RELATED"/>
    <property type="match status" value="1"/>
</dbReference>
<dbReference type="AlphaFoldDB" id="O27499"/>
<evidence type="ECO:0000313" key="3">
    <source>
        <dbReference type="EMBL" id="AAB85925.1"/>
    </source>
</evidence>
<feature type="transmembrane region" description="Helical" evidence="1">
    <location>
        <begin position="126"/>
        <end position="143"/>
    </location>
</feature>
<feature type="transmembrane region" description="Helical" evidence="1">
    <location>
        <begin position="181"/>
        <end position="199"/>
    </location>
</feature>
<dbReference type="InterPro" id="IPR049177">
    <property type="entry name" value="MgtC_SapB_SrpB_YhiD_N"/>
</dbReference>
<dbReference type="HOGENOM" id="CLU_1335073_0_0_2"/>
<feature type="transmembrane region" description="Helical" evidence="1">
    <location>
        <begin position="99"/>
        <end position="119"/>
    </location>
</feature>
<dbReference type="STRING" id="187420.MTH_1450"/>